<name>A0ABZ2KK88_9BACT</name>
<evidence type="ECO:0000313" key="3">
    <source>
        <dbReference type="Proteomes" id="UP001379533"/>
    </source>
</evidence>
<dbReference type="RefSeq" id="WP_394848336.1">
    <property type="nucleotide sequence ID" value="NZ_CP089982.1"/>
</dbReference>
<reference evidence="2 3" key="1">
    <citation type="submission" date="2021-12" db="EMBL/GenBank/DDBJ databases">
        <title>Discovery of the Pendulisporaceae a myxobacterial family with distinct sporulation behavior and unique specialized metabolism.</title>
        <authorList>
            <person name="Garcia R."/>
            <person name="Popoff A."/>
            <person name="Bader C.D."/>
            <person name="Loehr J."/>
            <person name="Walesch S."/>
            <person name="Walt C."/>
            <person name="Boldt J."/>
            <person name="Bunk B."/>
            <person name="Haeckl F.J.F.P.J."/>
            <person name="Gunesch A.P."/>
            <person name="Birkelbach J."/>
            <person name="Nuebel U."/>
            <person name="Pietschmann T."/>
            <person name="Bach T."/>
            <person name="Mueller R."/>
        </authorList>
    </citation>
    <scope>NUCLEOTIDE SEQUENCE [LARGE SCALE GENOMIC DNA]</scope>
    <source>
        <strain evidence="2 3">MSr12523</strain>
    </source>
</reference>
<dbReference type="EMBL" id="CP089982">
    <property type="protein sequence ID" value="WXA97718.1"/>
    <property type="molecule type" value="Genomic_DNA"/>
</dbReference>
<sequence length="482" mass="52792">MPTFYATEDGRVLASRSLAALAGSLRRRPRLNADRLAAIISLASAEDASLTVYEGIRRVPSHHAVRVWPDGRRTSVLLARALEPAPEMTGEDAASELRRRLTAVVARRAEGKRCIAIFAGGGVDSSTLLATSLAWSRGANGAEIKAIALDFAGPGDDRPYMRDLERALGIVPIRVSPSQAGRFMRPMMALDGAPCPWPNVCDQGLMLDAAAAQGADVVWSGAGGDDLYDGRLGTFPQRVLRGDAVRALREAASVRVPWRDPGWTQAWEFVVRPLLVRSLPHAVRRLRRRFRARTTVAWAGPVLREHLDRVTDRPALAEPTTPSARYTRFVTLPHLMEFFDFRGQLREALGIEHLDPLIDDEMIAFIASLPPELLFYGGRTRGLMRAAMEGIVPDSVRLRTDKARFEPAMTQAVRAAGGFEAFADLAAVPHLAELGLVEPSAFRQAFDALAREPEDWGPGWLEVWPALAVEAFVAGHRVGDLR</sequence>
<dbReference type="Proteomes" id="UP001379533">
    <property type="component" value="Chromosome"/>
</dbReference>
<dbReference type="Pfam" id="PF00733">
    <property type="entry name" value="Asn_synthase"/>
    <property type="match status" value="1"/>
</dbReference>
<dbReference type="InterPro" id="IPR001962">
    <property type="entry name" value="Asn_synthase"/>
</dbReference>
<organism evidence="2 3">
    <name type="scientific">Pendulispora brunnea</name>
    <dbReference type="NCBI Taxonomy" id="2905690"/>
    <lineage>
        <taxon>Bacteria</taxon>
        <taxon>Pseudomonadati</taxon>
        <taxon>Myxococcota</taxon>
        <taxon>Myxococcia</taxon>
        <taxon>Myxococcales</taxon>
        <taxon>Sorangiineae</taxon>
        <taxon>Pendulisporaceae</taxon>
        <taxon>Pendulispora</taxon>
    </lineage>
</organism>
<evidence type="ECO:0000259" key="1">
    <source>
        <dbReference type="Pfam" id="PF00733"/>
    </source>
</evidence>
<evidence type="ECO:0000313" key="2">
    <source>
        <dbReference type="EMBL" id="WXA97718.1"/>
    </source>
</evidence>
<dbReference type="InterPro" id="IPR014729">
    <property type="entry name" value="Rossmann-like_a/b/a_fold"/>
</dbReference>
<gene>
    <name evidence="2" type="ORF">LZC95_12845</name>
</gene>
<feature type="domain" description="Asparagine synthetase" evidence="1">
    <location>
        <begin position="96"/>
        <end position="457"/>
    </location>
</feature>
<protein>
    <submittedName>
        <fullName evidence="2">Asparagine synthase C-terminal domain-containing protein</fullName>
    </submittedName>
</protein>
<proteinExistence type="predicted"/>
<accession>A0ABZ2KK88</accession>
<dbReference type="Gene3D" id="3.40.50.620">
    <property type="entry name" value="HUPs"/>
    <property type="match status" value="1"/>
</dbReference>
<dbReference type="SUPFAM" id="SSF52402">
    <property type="entry name" value="Adenine nucleotide alpha hydrolases-like"/>
    <property type="match status" value="1"/>
</dbReference>
<keyword evidence="3" id="KW-1185">Reference proteome</keyword>